<evidence type="ECO:0000313" key="2">
    <source>
        <dbReference type="EMBL" id="TQF04800.1"/>
    </source>
</evidence>
<keyword evidence="3" id="KW-1185">Reference proteome</keyword>
<keyword evidence="1" id="KW-0175">Coiled coil</keyword>
<sequence>MSAREPISEERLAALREMQLDTILPQAARWNPNTRRQAEHWLNLMAPVIRELLDEIDELDADLDDAEGELDGALAELKRLAPSEAEPEREPVISAVRRERYDDRRWRVRWREDGKGRSRLFDTAAAARGAYEDLRCQQRRGGAR</sequence>
<feature type="coiled-coil region" evidence="1">
    <location>
        <begin position="49"/>
        <end position="76"/>
    </location>
</feature>
<evidence type="ECO:0000313" key="3">
    <source>
        <dbReference type="Proteomes" id="UP000319103"/>
    </source>
</evidence>
<evidence type="ECO:0000256" key="1">
    <source>
        <dbReference type="SAM" id="Coils"/>
    </source>
</evidence>
<proteinExistence type="predicted"/>
<protein>
    <submittedName>
        <fullName evidence="2">Uncharacterized protein</fullName>
    </submittedName>
</protein>
<reference evidence="2 3" key="1">
    <citation type="submission" date="2019-06" db="EMBL/GenBank/DDBJ databases">
        <title>Description of Kitasatospora acidophila sp. nov. isolated from pine grove soil, and reclassification of Streptomyces novaecaesareae to Kitasatospora novaeceasareae comb. nov.</title>
        <authorList>
            <person name="Kim M.J."/>
        </authorList>
    </citation>
    <scope>NUCLEOTIDE SEQUENCE [LARGE SCALE GENOMIC DNA]</scope>
    <source>
        <strain evidence="2 3">MMS16-CNU292</strain>
    </source>
</reference>
<dbReference type="Proteomes" id="UP000319103">
    <property type="component" value="Unassembled WGS sequence"/>
</dbReference>
<gene>
    <name evidence="2" type="ORF">E6W39_24450</name>
</gene>
<name>A0A540W702_9ACTN</name>
<accession>A0A540W702</accession>
<comment type="caution">
    <text evidence="2">The sequence shown here is derived from an EMBL/GenBank/DDBJ whole genome shotgun (WGS) entry which is preliminary data.</text>
</comment>
<organism evidence="2 3">
    <name type="scientific">Kitasatospora acidiphila</name>
    <dbReference type="NCBI Taxonomy" id="2567942"/>
    <lineage>
        <taxon>Bacteria</taxon>
        <taxon>Bacillati</taxon>
        <taxon>Actinomycetota</taxon>
        <taxon>Actinomycetes</taxon>
        <taxon>Kitasatosporales</taxon>
        <taxon>Streptomycetaceae</taxon>
        <taxon>Kitasatospora</taxon>
    </lineage>
</organism>
<dbReference type="AlphaFoldDB" id="A0A540W702"/>
<dbReference type="RefSeq" id="WP_141635355.1">
    <property type="nucleotide sequence ID" value="NZ_VIGB01000003.1"/>
</dbReference>
<dbReference type="EMBL" id="VIGB01000003">
    <property type="protein sequence ID" value="TQF04800.1"/>
    <property type="molecule type" value="Genomic_DNA"/>
</dbReference>